<name>A0A6S7BGT7_9BURK</name>
<keyword evidence="2" id="KW-1185">Reference proteome</keyword>
<dbReference type="Proteomes" id="UP000494365">
    <property type="component" value="Unassembled WGS sequence"/>
</dbReference>
<accession>A0A6S7BGT7</accession>
<dbReference type="RefSeq" id="WP_281363649.1">
    <property type="nucleotide sequence ID" value="NZ_CADIKK010000013.1"/>
</dbReference>
<reference evidence="1 2" key="1">
    <citation type="submission" date="2020-04" db="EMBL/GenBank/DDBJ databases">
        <authorList>
            <person name="De Canck E."/>
        </authorList>
    </citation>
    <scope>NUCLEOTIDE SEQUENCE [LARGE SCALE GENOMIC DNA]</scope>
    <source>
        <strain evidence="1 2">LMG 28614</strain>
    </source>
</reference>
<sequence>MNSFARARGGGRGMLFDHIGGGREISKKPLSPFFDRARRMR</sequence>
<dbReference type="AlphaFoldDB" id="A0A6S7BGT7"/>
<evidence type="ECO:0000313" key="2">
    <source>
        <dbReference type="Proteomes" id="UP000494365"/>
    </source>
</evidence>
<organism evidence="1 2">
    <name type="scientific">Paraburkholderia ultramafica</name>
    <dbReference type="NCBI Taxonomy" id="1544867"/>
    <lineage>
        <taxon>Bacteria</taxon>
        <taxon>Pseudomonadati</taxon>
        <taxon>Pseudomonadota</taxon>
        <taxon>Betaproteobacteria</taxon>
        <taxon>Burkholderiales</taxon>
        <taxon>Burkholderiaceae</taxon>
        <taxon>Paraburkholderia</taxon>
    </lineage>
</organism>
<dbReference type="EMBL" id="CADIKK010000013">
    <property type="protein sequence ID" value="CAB3790806.1"/>
    <property type="molecule type" value="Genomic_DNA"/>
</dbReference>
<proteinExistence type="predicted"/>
<gene>
    <name evidence="1" type="ORF">LMG28614_03160</name>
</gene>
<protein>
    <submittedName>
        <fullName evidence="1">Uncharacterized protein</fullName>
    </submittedName>
</protein>
<evidence type="ECO:0000313" key="1">
    <source>
        <dbReference type="EMBL" id="CAB3790806.1"/>
    </source>
</evidence>